<evidence type="ECO:0000313" key="4">
    <source>
        <dbReference type="EMBL" id="KZM21401.1"/>
    </source>
</evidence>
<sequence>MGDVESLAQLLRHPEDLDKIPALKAEFSRKKAAVDGQLRHGLREQLELTQAGMNSITDGQRTVNLIKEEMMKIDKLCAEAQSMIQDFPHVNVVAQTHKNFESVEKMRSDIQSFDERLAQLEYLLDQDDEAPTEQPNLLQIHYGLTQLRDIRDVAMDQIKSTEDGSTELIDNLTLENGATVQDLFARLDDVIERFDQHIGEACINLIELVQTGNDGMVVRLAVIVEEEEKTDAKVKALQDAQREYKDLASRFKSITAGPKELRGYKDKFTKAIEYVCEANMAEVREKFDEDPEKVDKYFKWYFNNLNTVKLGMINLMPKKWKIMQTYTNIYHKRMHDFLMSLAEDEGLGPQYLLAIINWVDRYYAKMNKLGFPEESLEPHVIDNRGPELIRTYRQVIINAVDQFMDRINSGDRKSFLEQDRNAYEVNPDGIFQTKSLGDVWTMLSQNLSVAASSDRNDVAEGTVDSMIRALTTRQRIWTQLIDDEKDKYMGPAPTQDGDGVAVFQEWLIAIANDQIICIDDADEAVGRPSFVTIFEREATPLLSATYLSDRLAPQLDELRNGYIDISSHCIQIFCQLIFLTDFRPILNKFFTQEWYQRTDMASIIITFRDYLADYEEQVHRSLRDLLIDSLADELLVQYLGAVRNKSVKFRRSDQFAAKMRDDLVTAFEFFRTYGDQGREIMGRWRAVEFFLRLLETDKSQVPFVYEEFKSTYRDVQIGWVEAVLRSRDDFDRAMLNAVKAKAAETPTEDIDAPADPIMGRVNNTPTLTAQIIALANTSVIDHDPPSFFHDTISDRHVATLVISSKLDFDELRRMQAQTLTVDTTVPQSKNMIKPND</sequence>
<keyword evidence="5" id="KW-1185">Reference proteome</keyword>
<dbReference type="STRING" id="5454.A0A163AUM5"/>
<evidence type="ECO:0000256" key="3">
    <source>
        <dbReference type="ARBA" id="ARBA00022483"/>
    </source>
</evidence>
<reference evidence="4 5" key="1">
    <citation type="journal article" date="2016" name="Sci. Rep.">
        <title>Draft genome sequencing and secretome analysis of fungal phytopathogen Ascochyta rabiei provides insight into the necrotrophic effector repertoire.</title>
        <authorList>
            <person name="Verma S."/>
            <person name="Gazara R.K."/>
            <person name="Nizam S."/>
            <person name="Parween S."/>
            <person name="Chattopadhyay D."/>
            <person name="Verma P.K."/>
        </authorList>
    </citation>
    <scope>NUCLEOTIDE SEQUENCE [LARGE SCALE GENOMIC DNA]</scope>
    <source>
        <strain evidence="4 5">ArDII</strain>
    </source>
</reference>
<dbReference type="FunFam" id="1.10.357.50:FF:000006">
    <property type="entry name" value="Exocyst complex component sec6"/>
    <property type="match status" value="1"/>
</dbReference>
<dbReference type="Pfam" id="PF06046">
    <property type="entry name" value="Sec6"/>
    <property type="match status" value="1"/>
</dbReference>
<proteinExistence type="inferred from homology"/>
<dbReference type="OrthoDB" id="190098at2759"/>
<dbReference type="AlphaFoldDB" id="A0A163AUM5"/>
<comment type="caution">
    <text evidence="4">The sequence shown here is derived from an EMBL/GenBank/DDBJ whole genome shotgun (WGS) entry which is preliminary data.</text>
</comment>
<evidence type="ECO:0000313" key="5">
    <source>
        <dbReference type="Proteomes" id="UP000076837"/>
    </source>
</evidence>
<comment type="similarity">
    <text evidence="1">Belongs to the SEC6 family.</text>
</comment>
<keyword evidence="3" id="KW-0268">Exocytosis</keyword>
<dbReference type="FunFam" id="1.10.357.70:FF:000005">
    <property type="entry name" value="Exocyst complex component Sec6"/>
    <property type="match status" value="1"/>
</dbReference>
<name>A0A163AUM5_DIDRA</name>
<dbReference type="InterPro" id="IPR010326">
    <property type="entry name" value="EXOC3/Sec6"/>
</dbReference>
<keyword evidence="2" id="KW-0813">Transport</keyword>
<dbReference type="GO" id="GO:0000145">
    <property type="term" value="C:exocyst"/>
    <property type="evidence" value="ECO:0007669"/>
    <property type="project" value="InterPro"/>
</dbReference>
<dbReference type="Gene3D" id="1.10.357.70">
    <property type="entry name" value="Exocyst complex component Sec6, C-terminal domain"/>
    <property type="match status" value="1"/>
</dbReference>
<dbReference type="PANTHER" id="PTHR21292">
    <property type="entry name" value="EXOCYST COMPLEX COMPONENT SEC6-RELATED"/>
    <property type="match status" value="1"/>
</dbReference>
<dbReference type="InterPro" id="IPR042532">
    <property type="entry name" value="EXOC3/Sec6_C"/>
</dbReference>
<dbReference type="GO" id="GO:0006887">
    <property type="term" value="P:exocytosis"/>
    <property type="evidence" value="ECO:0007669"/>
    <property type="project" value="UniProtKB-KW"/>
</dbReference>
<dbReference type="GO" id="GO:0051601">
    <property type="term" value="P:exocyst localization"/>
    <property type="evidence" value="ECO:0007669"/>
    <property type="project" value="TreeGrafter"/>
</dbReference>
<protein>
    <submittedName>
        <fullName evidence="4">Exocytosis</fullName>
    </submittedName>
</protein>
<dbReference type="GO" id="GO:0000149">
    <property type="term" value="F:SNARE binding"/>
    <property type="evidence" value="ECO:0007669"/>
    <property type="project" value="TreeGrafter"/>
</dbReference>
<dbReference type="Proteomes" id="UP000076837">
    <property type="component" value="Unassembled WGS sequence"/>
</dbReference>
<accession>A0A163AUM5</accession>
<evidence type="ECO:0000256" key="2">
    <source>
        <dbReference type="ARBA" id="ARBA00022448"/>
    </source>
</evidence>
<dbReference type="Gene3D" id="1.10.357.50">
    <property type="match status" value="1"/>
</dbReference>
<dbReference type="PANTHER" id="PTHR21292:SF1">
    <property type="entry name" value="EXOCYST COMPLEX COMPONENT 3"/>
    <property type="match status" value="1"/>
</dbReference>
<dbReference type="EMBL" id="JYNV01000245">
    <property type="protein sequence ID" value="KZM21401.1"/>
    <property type="molecule type" value="Genomic_DNA"/>
</dbReference>
<gene>
    <name evidence="4" type="ORF">ST47_g7457</name>
</gene>
<evidence type="ECO:0000256" key="1">
    <source>
        <dbReference type="ARBA" id="ARBA00009447"/>
    </source>
</evidence>
<organism evidence="4 5">
    <name type="scientific">Didymella rabiei</name>
    <name type="common">Chickpea ascochyta blight fungus</name>
    <name type="synonym">Mycosphaerella rabiei</name>
    <dbReference type="NCBI Taxonomy" id="5454"/>
    <lineage>
        <taxon>Eukaryota</taxon>
        <taxon>Fungi</taxon>
        <taxon>Dikarya</taxon>
        <taxon>Ascomycota</taxon>
        <taxon>Pezizomycotina</taxon>
        <taxon>Dothideomycetes</taxon>
        <taxon>Pleosporomycetidae</taxon>
        <taxon>Pleosporales</taxon>
        <taxon>Pleosporineae</taxon>
        <taxon>Didymellaceae</taxon>
        <taxon>Ascochyta</taxon>
    </lineage>
</organism>